<evidence type="ECO:0000256" key="2">
    <source>
        <dbReference type="ARBA" id="ARBA00008749"/>
    </source>
</evidence>
<protein>
    <recommendedName>
        <fullName evidence="13">Acyl-CoA desaturase</fullName>
    </recommendedName>
</protein>
<keyword evidence="6 11" id="KW-1133">Transmembrane helix</keyword>
<keyword evidence="10" id="KW-0275">Fatty acid biosynthesis</keyword>
<evidence type="ECO:0000256" key="6">
    <source>
        <dbReference type="ARBA" id="ARBA00022989"/>
    </source>
</evidence>
<keyword evidence="4 11" id="KW-0812">Transmembrane</keyword>
<gene>
    <name evidence="12" type="ORF">WCH_BM09330</name>
</gene>
<evidence type="ECO:0000256" key="4">
    <source>
        <dbReference type="ARBA" id="ARBA00022692"/>
    </source>
</evidence>
<keyword evidence="8" id="KW-0443">Lipid metabolism</keyword>
<evidence type="ECO:0008006" key="13">
    <source>
        <dbReference type="Google" id="ProtNLM"/>
    </source>
</evidence>
<evidence type="ECO:0000256" key="8">
    <source>
        <dbReference type="ARBA" id="ARBA00023098"/>
    </source>
</evidence>
<reference evidence="12" key="1">
    <citation type="submission" date="2011-05" db="EMBL/GenBank/DDBJ databases">
        <title>Unity in variety -- the pan-genome of the Chlamydiae.</title>
        <authorList>
            <person name="Collingro A."/>
            <person name="Tischler P."/>
            <person name="Weinmaier T."/>
            <person name="Penz T."/>
            <person name="Heinz E."/>
            <person name="Brunham R.C."/>
            <person name="Read T.D."/>
            <person name="Bavoil P.M."/>
            <person name="Sachse K."/>
            <person name="Kahane S."/>
            <person name="Friedman M.G."/>
            <person name="Rattei T."/>
            <person name="Myers G.S.A."/>
            <person name="Horn M."/>
        </authorList>
    </citation>
    <scope>NUCLEOTIDE SEQUENCE</scope>
    <source>
        <strain evidence="12">2032/99</strain>
    </source>
</reference>
<dbReference type="GO" id="GO:0006633">
    <property type="term" value="P:fatty acid biosynthetic process"/>
    <property type="evidence" value="ECO:0007669"/>
    <property type="project" value="UniProtKB-KW"/>
</dbReference>
<evidence type="ECO:0000313" key="12">
    <source>
        <dbReference type="EMBL" id="CCB91075.1"/>
    </source>
</evidence>
<comment type="similarity">
    <text evidence="2">Belongs to the fatty acid desaturase type 2 family.</text>
</comment>
<dbReference type="GO" id="GO:0016717">
    <property type="term" value="F:oxidoreductase activity, acting on paired donors, with oxidation of a pair of donors resulting in the reduction of molecular oxygen to two molecules of water"/>
    <property type="evidence" value="ECO:0007669"/>
    <property type="project" value="InterPro"/>
</dbReference>
<dbReference type="EMBL" id="FR872647">
    <property type="protein sequence ID" value="CCB91075.1"/>
    <property type="molecule type" value="Genomic_DNA"/>
</dbReference>
<evidence type="ECO:0000256" key="7">
    <source>
        <dbReference type="ARBA" id="ARBA00023002"/>
    </source>
</evidence>
<evidence type="ECO:0000256" key="9">
    <source>
        <dbReference type="ARBA" id="ARBA00023136"/>
    </source>
</evidence>
<keyword evidence="9 11" id="KW-0472">Membrane</keyword>
<name>F8LC61_9BACT</name>
<feature type="transmembrane region" description="Helical" evidence="11">
    <location>
        <begin position="12"/>
        <end position="33"/>
    </location>
</feature>
<organism evidence="12">
    <name type="scientific">Waddlia chondrophila 2032/99</name>
    <dbReference type="NCBI Taxonomy" id="765953"/>
    <lineage>
        <taxon>Bacteria</taxon>
        <taxon>Pseudomonadati</taxon>
        <taxon>Chlamydiota</taxon>
        <taxon>Chlamydiia</taxon>
        <taxon>Parachlamydiales</taxon>
        <taxon>Waddliaceae</taxon>
        <taxon>Waddlia</taxon>
    </lineage>
</organism>
<evidence type="ECO:0000256" key="11">
    <source>
        <dbReference type="SAM" id="Phobius"/>
    </source>
</evidence>
<accession>F8LC61</accession>
<evidence type="ECO:0000256" key="1">
    <source>
        <dbReference type="ARBA" id="ARBA00004141"/>
    </source>
</evidence>
<keyword evidence="7" id="KW-0560">Oxidoreductase</keyword>
<dbReference type="PANTHER" id="PTHR11351">
    <property type="entry name" value="ACYL-COA DESATURASE"/>
    <property type="match status" value="1"/>
</dbReference>
<evidence type="ECO:0000256" key="10">
    <source>
        <dbReference type="ARBA" id="ARBA00023160"/>
    </source>
</evidence>
<feature type="transmembrane region" description="Helical" evidence="11">
    <location>
        <begin position="39"/>
        <end position="59"/>
    </location>
</feature>
<keyword evidence="5" id="KW-0276">Fatty acid metabolism</keyword>
<evidence type="ECO:0000256" key="3">
    <source>
        <dbReference type="ARBA" id="ARBA00022516"/>
    </source>
</evidence>
<proteinExistence type="inferred from homology"/>
<feature type="non-terminal residue" evidence="12">
    <location>
        <position position="89"/>
    </location>
</feature>
<evidence type="ECO:0000256" key="5">
    <source>
        <dbReference type="ARBA" id="ARBA00022832"/>
    </source>
</evidence>
<dbReference type="GO" id="GO:0016020">
    <property type="term" value="C:membrane"/>
    <property type="evidence" value="ECO:0007669"/>
    <property type="project" value="UniProtKB-SubCell"/>
</dbReference>
<dbReference type="PANTHER" id="PTHR11351:SF31">
    <property type="entry name" value="DESATURASE 1, ISOFORM A-RELATED"/>
    <property type="match status" value="1"/>
</dbReference>
<sequence>MIDTSRGINWGPAAFIILYHIGLLCALPFYFYYHTPSLSLILISIGIFYLTGVSITAGYHRYFSHKSYKAHPVIEAILVFLGSMTAQGS</sequence>
<comment type="subcellular location">
    <subcellularLocation>
        <location evidence="1">Membrane</location>
        <topology evidence="1">Multi-pass membrane protein</topology>
    </subcellularLocation>
</comment>
<keyword evidence="3" id="KW-0444">Lipid biosynthesis</keyword>
<dbReference type="AlphaFoldDB" id="F8LC61"/>
<dbReference type="InterPro" id="IPR015876">
    <property type="entry name" value="Acyl-CoA_DS"/>
</dbReference>